<keyword evidence="15 19" id="KW-0829">Tyrosine-protein kinase</keyword>
<dbReference type="NCBIfam" id="TIGR01007">
    <property type="entry name" value="eps_fam"/>
    <property type="match status" value="1"/>
</dbReference>
<sequence>MSISVKGDASTVEKLYYLRVLRRRWMILVVSVLFALTSAALVTARTTPQYAASITLIVSAPEQSGNLNTAYQAILLSQQRVKSYAALMRSQGVTAGVARRLGDGVTAEELQERITAQVLPDSVLLRATVTDPSAAHAVQVADTLGTEFSHYVDGLERSGTSAHPTVKITVADGAVLPSAPVSPRPVRNLGAGLVIGLIVGAVGALLRDRTDTSVRSARILSDLTASPTLAAIDFDRRAGKRPLTMRDDAESVHAEAFRSLRTTLQFGGAGDLPRSVTVAGSAADEGTTTIACNLAIALAESGVRVILVDADLRRPRVGDYLGIGEAPGLTNVLSERMPVKDVLRSWGSGSLSVLPSGPIPPNPSELLTSRTFRATLRKLEGEADIVIFDAPPLLGVCDAAILAHNCAGAILVTRYGRTREEHVVEAAERLAAVNARLVGTVLNFVQPAGHTPLVVGVPAPAAGRQRVTAMGEGS</sequence>
<dbReference type="EMBL" id="VFOZ01000003">
    <property type="protein sequence ID" value="TQL88217.1"/>
    <property type="molecule type" value="Genomic_DNA"/>
</dbReference>
<evidence type="ECO:0000256" key="5">
    <source>
        <dbReference type="ARBA" id="ARBA00011903"/>
    </source>
</evidence>
<accession>A0A543BTR5</accession>
<dbReference type="InterPro" id="IPR027417">
    <property type="entry name" value="P-loop_NTPase"/>
</dbReference>
<dbReference type="Pfam" id="PF02706">
    <property type="entry name" value="Wzz"/>
    <property type="match status" value="1"/>
</dbReference>
<evidence type="ECO:0000256" key="16">
    <source>
        <dbReference type="ARBA" id="ARBA00051245"/>
    </source>
</evidence>
<keyword evidence="6" id="KW-1003">Cell membrane</keyword>
<evidence type="ECO:0000256" key="15">
    <source>
        <dbReference type="ARBA" id="ARBA00023137"/>
    </source>
</evidence>
<dbReference type="Pfam" id="PF13614">
    <property type="entry name" value="AAA_31"/>
    <property type="match status" value="1"/>
</dbReference>
<evidence type="ECO:0000256" key="1">
    <source>
        <dbReference type="ARBA" id="ARBA00004429"/>
    </source>
</evidence>
<dbReference type="EC" id="2.7.10.2" evidence="5"/>
<keyword evidence="11 19" id="KW-0418">Kinase</keyword>
<keyword evidence="13" id="KW-1133">Transmembrane helix</keyword>
<evidence type="ECO:0000256" key="7">
    <source>
        <dbReference type="ARBA" id="ARBA00022519"/>
    </source>
</evidence>
<evidence type="ECO:0000256" key="10">
    <source>
        <dbReference type="ARBA" id="ARBA00022741"/>
    </source>
</evidence>
<dbReference type="Proteomes" id="UP000316096">
    <property type="component" value="Unassembled WGS sequence"/>
</dbReference>
<keyword evidence="10" id="KW-0547">Nucleotide-binding</keyword>
<feature type="domain" description="AAA" evidence="18">
    <location>
        <begin position="286"/>
        <end position="403"/>
    </location>
</feature>
<evidence type="ECO:0000256" key="12">
    <source>
        <dbReference type="ARBA" id="ARBA00022840"/>
    </source>
</evidence>
<gene>
    <name evidence="19" type="ORF">FB559_8836</name>
</gene>
<comment type="similarity">
    <text evidence="3">Belongs to the CpsD/CapB family.</text>
</comment>
<protein>
    <recommendedName>
        <fullName evidence="5">non-specific protein-tyrosine kinase</fullName>
        <ecNumber evidence="5">2.7.10.2</ecNumber>
    </recommendedName>
</protein>
<dbReference type="GO" id="GO:0004715">
    <property type="term" value="F:non-membrane spanning protein tyrosine kinase activity"/>
    <property type="evidence" value="ECO:0007669"/>
    <property type="project" value="UniProtKB-EC"/>
</dbReference>
<name>A0A543BTR5_9ACTN</name>
<evidence type="ECO:0000256" key="3">
    <source>
        <dbReference type="ARBA" id="ARBA00007316"/>
    </source>
</evidence>
<evidence type="ECO:0000256" key="6">
    <source>
        <dbReference type="ARBA" id="ARBA00022475"/>
    </source>
</evidence>
<evidence type="ECO:0000256" key="8">
    <source>
        <dbReference type="ARBA" id="ARBA00022679"/>
    </source>
</evidence>
<comment type="similarity">
    <text evidence="2">Belongs to the CpsC/CapA family.</text>
</comment>
<comment type="caution">
    <text evidence="19">The sequence shown here is derived from an EMBL/GenBank/DDBJ whole genome shotgun (WGS) entry which is preliminary data.</text>
</comment>
<evidence type="ECO:0000256" key="13">
    <source>
        <dbReference type="ARBA" id="ARBA00022989"/>
    </source>
</evidence>
<evidence type="ECO:0000259" key="17">
    <source>
        <dbReference type="Pfam" id="PF02706"/>
    </source>
</evidence>
<evidence type="ECO:0000313" key="20">
    <source>
        <dbReference type="Proteomes" id="UP000316096"/>
    </source>
</evidence>
<dbReference type="InterPro" id="IPR025669">
    <property type="entry name" value="AAA_dom"/>
</dbReference>
<evidence type="ECO:0000256" key="14">
    <source>
        <dbReference type="ARBA" id="ARBA00023136"/>
    </source>
</evidence>
<keyword evidence="20" id="KW-1185">Reference proteome</keyword>
<keyword evidence="14" id="KW-0472">Membrane</keyword>
<comment type="subcellular location">
    <subcellularLocation>
        <location evidence="1">Cell inner membrane</location>
        <topology evidence="1">Multi-pass membrane protein</topology>
    </subcellularLocation>
</comment>
<dbReference type="PANTHER" id="PTHR32309:SF13">
    <property type="entry name" value="FERRIC ENTEROBACTIN TRANSPORT PROTEIN FEPE"/>
    <property type="match status" value="1"/>
</dbReference>
<dbReference type="CDD" id="cd05387">
    <property type="entry name" value="BY-kinase"/>
    <property type="match status" value="1"/>
</dbReference>
<dbReference type="InterPro" id="IPR050445">
    <property type="entry name" value="Bact_polysacc_biosynth/exp"/>
</dbReference>
<dbReference type="SUPFAM" id="SSF52540">
    <property type="entry name" value="P-loop containing nucleoside triphosphate hydrolases"/>
    <property type="match status" value="1"/>
</dbReference>
<keyword evidence="12" id="KW-0067">ATP-binding</keyword>
<dbReference type="OrthoDB" id="9812433at2"/>
<evidence type="ECO:0000256" key="4">
    <source>
        <dbReference type="ARBA" id="ARBA00008883"/>
    </source>
</evidence>
<evidence type="ECO:0000256" key="11">
    <source>
        <dbReference type="ARBA" id="ARBA00022777"/>
    </source>
</evidence>
<evidence type="ECO:0000256" key="9">
    <source>
        <dbReference type="ARBA" id="ARBA00022692"/>
    </source>
</evidence>
<reference evidence="19 20" key="1">
    <citation type="submission" date="2019-06" db="EMBL/GenBank/DDBJ databases">
        <title>Sequencing the genomes of 1000 actinobacteria strains.</title>
        <authorList>
            <person name="Klenk H.-P."/>
        </authorList>
    </citation>
    <scope>NUCLEOTIDE SEQUENCE [LARGE SCALE GENOMIC DNA]</scope>
    <source>
        <strain evidence="19 20">DSM 102200</strain>
    </source>
</reference>
<dbReference type="InterPro" id="IPR005702">
    <property type="entry name" value="Wzc-like_C"/>
</dbReference>
<keyword evidence="9" id="KW-0812">Transmembrane</keyword>
<evidence type="ECO:0000259" key="18">
    <source>
        <dbReference type="Pfam" id="PF13614"/>
    </source>
</evidence>
<comment type="catalytic activity">
    <reaction evidence="16">
        <text>L-tyrosyl-[protein] + ATP = O-phospho-L-tyrosyl-[protein] + ADP + H(+)</text>
        <dbReference type="Rhea" id="RHEA:10596"/>
        <dbReference type="Rhea" id="RHEA-COMP:10136"/>
        <dbReference type="Rhea" id="RHEA-COMP:20101"/>
        <dbReference type="ChEBI" id="CHEBI:15378"/>
        <dbReference type="ChEBI" id="CHEBI:30616"/>
        <dbReference type="ChEBI" id="CHEBI:46858"/>
        <dbReference type="ChEBI" id="CHEBI:61978"/>
        <dbReference type="ChEBI" id="CHEBI:456216"/>
        <dbReference type="EC" id="2.7.10.2"/>
    </reaction>
</comment>
<comment type="similarity">
    <text evidence="4">Belongs to the etk/wzc family.</text>
</comment>
<dbReference type="Gene3D" id="3.40.50.300">
    <property type="entry name" value="P-loop containing nucleotide triphosphate hydrolases"/>
    <property type="match status" value="1"/>
</dbReference>
<dbReference type="InterPro" id="IPR003856">
    <property type="entry name" value="LPS_length_determ_N"/>
</dbReference>
<dbReference type="GO" id="GO:0005886">
    <property type="term" value="C:plasma membrane"/>
    <property type="evidence" value="ECO:0007669"/>
    <property type="project" value="UniProtKB-SubCell"/>
</dbReference>
<keyword evidence="8" id="KW-0808">Transferase</keyword>
<organism evidence="19 20">
    <name type="scientific">Actinoallomurus bryophytorum</name>
    <dbReference type="NCBI Taxonomy" id="1490222"/>
    <lineage>
        <taxon>Bacteria</taxon>
        <taxon>Bacillati</taxon>
        <taxon>Actinomycetota</taxon>
        <taxon>Actinomycetes</taxon>
        <taxon>Streptosporangiales</taxon>
        <taxon>Thermomonosporaceae</taxon>
        <taxon>Actinoallomurus</taxon>
    </lineage>
</organism>
<dbReference type="GO" id="GO:0005524">
    <property type="term" value="F:ATP binding"/>
    <property type="evidence" value="ECO:0007669"/>
    <property type="project" value="UniProtKB-KW"/>
</dbReference>
<proteinExistence type="inferred from homology"/>
<feature type="domain" description="Polysaccharide chain length determinant N-terminal" evidence="17">
    <location>
        <begin position="19"/>
        <end position="99"/>
    </location>
</feature>
<dbReference type="AlphaFoldDB" id="A0A543BTR5"/>
<evidence type="ECO:0000313" key="19">
    <source>
        <dbReference type="EMBL" id="TQL88217.1"/>
    </source>
</evidence>
<evidence type="ECO:0000256" key="2">
    <source>
        <dbReference type="ARBA" id="ARBA00006683"/>
    </source>
</evidence>
<keyword evidence="7" id="KW-0997">Cell inner membrane</keyword>
<dbReference type="PANTHER" id="PTHR32309">
    <property type="entry name" value="TYROSINE-PROTEIN KINASE"/>
    <property type="match status" value="1"/>
</dbReference>